<feature type="region of interest" description="Disordered" evidence="9">
    <location>
        <begin position="33"/>
        <end position="59"/>
    </location>
</feature>
<keyword evidence="6" id="KW-1133">Transmembrane helix</keyword>
<keyword evidence="10" id="KW-0732">Signal</keyword>
<dbReference type="InterPro" id="IPR008166">
    <property type="entry name" value="Glyco_transf_92"/>
</dbReference>
<reference evidence="12" key="1">
    <citation type="submission" date="2025-08" db="UniProtKB">
        <authorList>
            <consortium name="RefSeq"/>
        </authorList>
    </citation>
    <scope>IDENTIFICATION</scope>
</reference>
<dbReference type="GeneID" id="106011943"/>
<feature type="chain" id="PRO_5045317608" description="Glycosyltransferase family 92 protein" evidence="10">
    <location>
        <begin position="26"/>
        <end position="360"/>
    </location>
</feature>
<evidence type="ECO:0000313" key="12">
    <source>
        <dbReference type="RefSeq" id="XP_012938708.1"/>
    </source>
</evidence>
<keyword evidence="3 8" id="KW-0328">Glycosyltransferase</keyword>
<evidence type="ECO:0000256" key="5">
    <source>
        <dbReference type="ARBA" id="ARBA00022692"/>
    </source>
</evidence>
<evidence type="ECO:0000256" key="4">
    <source>
        <dbReference type="ARBA" id="ARBA00022679"/>
    </source>
</evidence>
<protein>
    <recommendedName>
        <fullName evidence="8">Glycosyltransferase family 92 protein</fullName>
        <ecNumber evidence="8">2.4.1.-</ecNumber>
    </recommendedName>
</protein>
<evidence type="ECO:0000256" key="9">
    <source>
        <dbReference type="SAM" id="MobiDB-lite"/>
    </source>
</evidence>
<gene>
    <name evidence="12" type="primary">LOC106011943</name>
</gene>
<comment type="subcellular location">
    <subcellularLocation>
        <location evidence="1">Membrane</location>
        <topology evidence="1">Single-pass membrane protein</topology>
    </subcellularLocation>
</comment>
<dbReference type="PANTHER" id="PTHR21461">
    <property type="entry name" value="GLYCOSYLTRANSFERASE FAMILY 92 PROTEIN"/>
    <property type="match status" value="1"/>
</dbReference>
<comment type="similarity">
    <text evidence="2 8">Belongs to the glycosyltransferase 92 family.</text>
</comment>
<dbReference type="Proteomes" id="UP000694888">
    <property type="component" value="Unplaced"/>
</dbReference>
<evidence type="ECO:0000256" key="8">
    <source>
        <dbReference type="RuleBase" id="RU366017"/>
    </source>
</evidence>
<dbReference type="RefSeq" id="XP_012938708.1">
    <property type="nucleotide sequence ID" value="XM_013083254.2"/>
</dbReference>
<dbReference type="EC" id="2.4.1.-" evidence="8"/>
<keyword evidence="11" id="KW-1185">Reference proteome</keyword>
<feature type="compositionally biased region" description="Polar residues" evidence="9">
    <location>
        <begin position="43"/>
        <end position="55"/>
    </location>
</feature>
<evidence type="ECO:0000256" key="1">
    <source>
        <dbReference type="ARBA" id="ARBA00004167"/>
    </source>
</evidence>
<dbReference type="Pfam" id="PF01697">
    <property type="entry name" value="Glyco_transf_92"/>
    <property type="match status" value="1"/>
</dbReference>
<evidence type="ECO:0000313" key="11">
    <source>
        <dbReference type="Proteomes" id="UP000694888"/>
    </source>
</evidence>
<evidence type="ECO:0000256" key="6">
    <source>
        <dbReference type="ARBA" id="ARBA00022989"/>
    </source>
</evidence>
<proteinExistence type="inferred from homology"/>
<organism evidence="11 12">
    <name type="scientific">Aplysia californica</name>
    <name type="common">California sea hare</name>
    <dbReference type="NCBI Taxonomy" id="6500"/>
    <lineage>
        <taxon>Eukaryota</taxon>
        <taxon>Metazoa</taxon>
        <taxon>Spiralia</taxon>
        <taxon>Lophotrochozoa</taxon>
        <taxon>Mollusca</taxon>
        <taxon>Gastropoda</taxon>
        <taxon>Heterobranchia</taxon>
        <taxon>Euthyneura</taxon>
        <taxon>Tectipleura</taxon>
        <taxon>Aplysiida</taxon>
        <taxon>Aplysioidea</taxon>
        <taxon>Aplysiidae</taxon>
        <taxon>Aplysia</taxon>
    </lineage>
</organism>
<keyword evidence="7" id="KW-0472">Membrane</keyword>
<dbReference type="PANTHER" id="PTHR21461:SF69">
    <property type="entry name" value="GLYCOSYLTRANSFERASE FAMILY 92 PROTEIN"/>
    <property type="match status" value="1"/>
</dbReference>
<name>A0ABM1A152_APLCA</name>
<evidence type="ECO:0000256" key="3">
    <source>
        <dbReference type="ARBA" id="ARBA00022676"/>
    </source>
</evidence>
<keyword evidence="4 8" id="KW-0808">Transferase</keyword>
<evidence type="ECO:0000256" key="2">
    <source>
        <dbReference type="ARBA" id="ARBA00007647"/>
    </source>
</evidence>
<evidence type="ECO:0000256" key="7">
    <source>
        <dbReference type="ARBA" id="ARBA00023136"/>
    </source>
</evidence>
<keyword evidence="5" id="KW-0812">Transmembrane</keyword>
<feature type="signal peptide" evidence="10">
    <location>
        <begin position="1"/>
        <end position="25"/>
    </location>
</feature>
<accession>A0ABM1A152</accession>
<evidence type="ECO:0000256" key="10">
    <source>
        <dbReference type="SAM" id="SignalP"/>
    </source>
</evidence>
<sequence length="360" mass="42097">MRFGKLNKCVVVAVVATLTLSVCSALIEDDHEDNGSAGDDLPNVTTSQSAQNISDSESKLDPTVRQRTFTVCYGILFERFDNYSSLLQSVAFNRLMGAEHFFVYNQSVGPKVDALLRHYQQMGLVTVLRWPPFPTDRSWYHSQNAAINDCVYRNRGISKFVVVIDTDEYLIPVRHTSWEELLEAVIHKEAKENQVRRAASFTLRHSFYCYGENDTPHEPEWTWFKNNLTITKEEETFILRNDVLLFQGMFKKELLDAPRRCKTIYRPEFSKQAGIHYPHKMWSNRSRSSVVVDDSIGFVAHLRWFSKKCPQRTSLYRFYRDYLHTLRKYFDDFQLHLLSLQRGRENVRAVNQTYSILSFL</sequence>